<feature type="transmembrane region" description="Helical" evidence="1">
    <location>
        <begin position="168"/>
        <end position="186"/>
    </location>
</feature>
<dbReference type="EMBL" id="JACIJK010000006">
    <property type="protein sequence ID" value="MBB5715219.1"/>
    <property type="molecule type" value="Genomic_DNA"/>
</dbReference>
<protein>
    <recommendedName>
        <fullName evidence="3">Ice-binding protein C-terminal domain-containing protein</fullName>
    </recommendedName>
</protein>
<feature type="signal peptide" evidence="2">
    <location>
        <begin position="1"/>
        <end position="19"/>
    </location>
</feature>
<sequence length="197" mass="21021">MKGYVLAAILAVTPTVANAENVVLKFNGVFGDDAEGLYQPGEKFYGTLSYEREYNDDVEGLLGGWGMVDVFFEDGTSAGDNVNYISGNTNTGSFSFTTSRSVPIISIFADAKGNEPHYLPTFQQLFGTKGGLSIYNARYDPYSDETLTGSGSGTLTFAPMAAPVPEPATWASMIAGLSLAGGVAGYRRRRKTKVTFA</sequence>
<dbReference type="AlphaFoldDB" id="A0A7W9EUE9"/>
<organism evidence="4 5">
    <name type="scientific">Sphingomonas aerophila</name>
    <dbReference type="NCBI Taxonomy" id="1344948"/>
    <lineage>
        <taxon>Bacteria</taxon>
        <taxon>Pseudomonadati</taxon>
        <taxon>Pseudomonadota</taxon>
        <taxon>Alphaproteobacteria</taxon>
        <taxon>Sphingomonadales</taxon>
        <taxon>Sphingomonadaceae</taxon>
        <taxon>Sphingomonas</taxon>
    </lineage>
</organism>
<feature type="domain" description="Ice-binding protein C-terminal" evidence="3">
    <location>
        <begin position="163"/>
        <end position="189"/>
    </location>
</feature>
<keyword evidence="2" id="KW-0732">Signal</keyword>
<evidence type="ECO:0000256" key="1">
    <source>
        <dbReference type="SAM" id="Phobius"/>
    </source>
</evidence>
<proteinExistence type="predicted"/>
<keyword evidence="5" id="KW-1185">Reference proteome</keyword>
<comment type="caution">
    <text evidence="4">The sequence shown here is derived from an EMBL/GenBank/DDBJ whole genome shotgun (WGS) entry which is preliminary data.</text>
</comment>
<evidence type="ECO:0000313" key="4">
    <source>
        <dbReference type="EMBL" id="MBB5715219.1"/>
    </source>
</evidence>
<keyword evidence="1" id="KW-1133">Transmembrane helix</keyword>
<gene>
    <name evidence="4" type="ORF">FHS94_002065</name>
</gene>
<name>A0A7W9EUE9_9SPHN</name>
<feature type="chain" id="PRO_5030617694" description="Ice-binding protein C-terminal domain-containing protein" evidence="2">
    <location>
        <begin position="20"/>
        <end position="197"/>
    </location>
</feature>
<evidence type="ECO:0000256" key="2">
    <source>
        <dbReference type="SAM" id="SignalP"/>
    </source>
</evidence>
<dbReference type="InterPro" id="IPR013424">
    <property type="entry name" value="Ice-binding_C"/>
</dbReference>
<dbReference type="NCBIfam" id="TIGR02595">
    <property type="entry name" value="PEP_CTERM"/>
    <property type="match status" value="1"/>
</dbReference>
<evidence type="ECO:0000313" key="5">
    <source>
        <dbReference type="Proteomes" id="UP000546200"/>
    </source>
</evidence>
<evidence type="ECO:0000259" key="3">
    <source>
        <dbReference type="Pfam" id="PF07589"/>
    </source>
</evidence>
<accession>A0A7W9EUE9</accession>
<dbReference type="Proteomes" id="UP000546200">
    <property type="component" value="Unassembled WGS sequence"/>
</dbReference>
<dbReference type="Pfam" id="PF07589">
    <property type="entry name" value="PEP-CTERM"/>
    <property type="match status" value="1"/>
</dbReference>
<dbReference type="RefSeq" id="WP_184057364.1">
    <property type="nucleotide sequence ID" value="NZ_JACIJK010000006.1"/>
</dbReference>
<reference evidence="4 5" key="1">
    <citation type="submission" date="2020-08" db="EMBL/GenBank/DDBJ databases">
        <title>Genomic Encyclopedia of Type Strains, Phase IV (KMG-IV): sequencing the most valuable type-strain genomes for metagenomic binning, comparative biology and taxonomic classification.</title>
        <authorList>
            <person name="Goeker M."/>
        </authorList>
    </citation>
    <scope>NUCLEOTIDE SEQUENCE [LARGE SCALE GENOMIC DNA]</scope>
    <source>
        <strain evidence="4 5">DSM 100044</strain>
    </source>
</reference>
<keyword evidence="1" id="KW-0812">Transmembrane</keyword>
<keyword evidence="1" id="KW-0472">Membrane</keyword>